<dbReference type="InterPro" id="IPR001680">
    <property type="entry name" value="WD40_rpt"/>
</dbReference>
<dbReference type="OMA" id="QEVKWRF"/>
<dbReference type="SMART" id="SM00320">
    <property type="entry name" value="WD40"/>
    <property type="match status" value="5"/>
</dbReference>
<dbReference type="PANTHER" id="PTHR19848">
    <property type="entry name" value="WD40 REPEAT PROTEIN"/>
    <property type="match status" value="1"/>
</dbReference>
<dbReference type="GeneID" id="25363236"/>
<dbReference type="OrthoDB" id="1367865at2759"/>
<dbReference type="EMBL" id="KL584751">
    <property type="protein sequence ID" value="KEQ99166.1"/>
    <property type="molecule type" value="Genomic_DNA"/>
</dbReference>
<dbReference type="InterPro" id="IPR015943">
    <property type="entry name" value="WD40/YVTN_repeat-like_dom_sf"/>
</dbReference>
<dbReference type="InterPro" id="IPR036322">
    <property type="entry name" value="WD40_repeat_dom_sf"/>
</dbReference>
<dbReference type="HOGENOM" id="CLU_031896_0_0_1"/>
<protein>
    <recommendedName>
        <fullName evidence="6">Anaphase-promoting complex subunit 4 WD40 domain-containing protein</fullName>
    </recommendedName>
</protein>
<evidence type="ECO:0000256" key="1">
    <source>
        <dbReference type="ARBA" id="ARBA00022574"/>
    </source>
</evidence>
<keyword evidence="1 3" id="KW-0853">WD repeat</keyword>
<dbReference type="Proteomes" id="UP000030641">
    <property type="component" value="Unassembled WGS sequence"/>
</dbReference>
<evidence type="ECO:0000256" key="3">
    <source>
        <dbReference type="PROSITE-ProRule" id="PRU00221"/>
    </source>
</evidence>
<keyword evidence="5" id="KW-1185">Reference proteome</keyword>
<sequence>MSSWMNMEKFLREYVYQVETDFSVDGESASWAPTRDRPAHRFWDDEDDKIDLRFSNNESSRLSSFAVSHDEKYVAYSDGSIVGVSNIETRAQRTLFRGLTLPCVNLMFSPALNESGGYTLLLLQSSLYPVMSEMNDFLNIGPESPLLEMVRQGYLKTLEKLRASVESRNLPNIPGCTSGFGSNPSTSDGRLFLYLIQNETTQSGSRPAAELPKVIVHDVVNNRLLHTLSGHEDAIMWTAFSPNDQYIATAAWDGTFRIYNVSSGDCKHIIGPTGGQCWSGAWSPDSKHILLSGMTDEGEGEGFRNNTFVAVYSVETAQQINRFKHERLRSWVRCVAWSPKGDIAIVHETNLWIWDPFENEIVSEFSLKIDDRMMGGFAGFRKVQWVNNGDVLIVRAGDGTVEVWDRVGNTKYRLQRPKGSGIERDIRAVQWIQKDKTLRTLSSDGFMRMYRFA</sequence>
<dbReference type="Pfam" id="PF00400">
    <property type="entry name" value="WD40"/>
    <property type="match status" value="1"/>
</dbReference>
<gene>
    <name evidence="4" type="ORF">AUEXF2481DRAFT_26391</name>
</gene>
<evidence type="ECO:0000313" key="5">
    <source>
        <dbReference type="Proteomes" id="UP000030641"/>
    </source>
</evidence>
<feature type="repeat" description="WD" evidence="3">
    <location>
        <begin position="228"/>
        <end position="269"/>
    </location>
</feature>
<dbReference type="Gene3D" id="2.130.10.10">
    <property type="entry name" value="YVTN repeat-like/Quinoprotein amine dehydrogenase"/>
    <property type="match status" value="2"/>
</dbReference>
<accession>A0A074ZL91</accession>
<evidence type="ECO:0008006" key="6">
    <source>
        <dbReference type="Google" id="ProtNLM"/>
    </source>
</evidence>
<reference evidence="4 5" key="1">
    <citation type="journal article" date="2014" name="BMC Genomics">
        <title>Genome sequencing of four Aureobasidium pullulans varieties: biotechnological potential, stress tolerance, and description of new species.</title>
        <authorList>
            <person name="Gostin Ar C."/>
            <person name="Ohm R.A."/>
            <person name="Kogej T."/>
            <person name="Sonjak S."/>
            <person name="Turk M."/>
            <person name="Zajc J."/>
            <person name="Zalar P."/>
            <person name="Grube M."/>
            <person name="Sun H."/>
            <person name="Han J."/>
            <person name="Sharma A."/>
            <person name="Chiniquy J."/>
            <person name="Ngan C.Y."/>
            <person name="Lipzen A."/>
            <person name="Barry K."/>
            <person name="Grigoriev I.V."/>
            <person name="Gunde-Cimerman N."/>
        </authorList>
    </citation>
    <scope>NUCLEOTIDE SEQUENCE [LARGE SCALE GENOMIC DNA]</scope>
    <source>
        <strain evidence="4 5">EXF-2481</strain>
    </source>
</reference>
<name>A0A074ZL91_AURSE</name>
<dbReference type="PROSITE" id="PS50082">
    <property type="entry name" value="WD_REPEATS_2"/>
    <property type="match status" value="1"/>
</dbReference>
<organism evidence="4 5">
    <name type="scientific">Aureobasidium subglaciale (strain EXF-2481)</name>
    <name type="common">Aureobasidium pullulans var. subglaciale</name>
    <dbReference type="NCBI Taxonomy" id="1043005"/>
    <lineage>
        <taxon>Eukaryota</taxon>
        <taxon>Fungi</taxon>
        <taxon>Dikarya</taxon>
        <taxon>Ascomycota</taxon>
        <taxon>Pezizomycotina</taxon>
        <taxon>Dothideomycetes</taxon>
        <taxon>Dothideomycetidae</taxon>
        <taxon>Dothideales</taxon>
        <taxon>Saccotheciaceae</taxon>
        <taxon>Aureobasidium</taxon>
    </lineage>
</organism>
<dbReference type="STRING" id="1043005.A0A074ZL91"/>
<dbReference type="AlphaFoldDB" id="A0A074ZL91"/>
<evidence type="ECO:0000313" key="4">
    <source>
        <dbReference type="EMBL" id="KEQ99166.1"/>
    </source>
</evidence>
<dbReference type="InParanoid" id="A0A074ZL91"/>
<dbReference type="PANTHER" id="PTHR19848:SF8">
    <property type="entry name" value="F-BOX AND WD REPEAT DOMAIN CONTAINING 7"/>
    <property type="match status" value="1"/>
</dbReference>
<keyword evidence="2" id="KW-0677">Repeat</keyword>
<dbReference type="RefSeq" id="XP_013347375.1">
    <property type="nucleotide sequence ID" value="XM_013491921.1"/>
</dbReference>
<proteinExistence type="predicted"/>
<evidence type="ECO:0000256" key="2">
    <source>
        <dbReference type="ARBA" id="ARBA00022737"/>
    </source>
</evidence>
<dbReference type="SUPFAM" id="SSF50978">
    <property type="entry name" value="WD40 repeat-like"/>
    <property type="match status" value="1"/>
</dbReference>
<dbReference type="PROSITE" id="PS50294">
    <property type="entry name" value="WD_REPEATS_REGION"/>
    <property type="match status" value="1"/>
</dbReference>